<evidence type="ECO:0000256" key="1">
    <source>
        <dbReference type="SAM" id="Phobius"/>
    </source>
</evidence>
<protein>
    <submittedName>
        <fullName evidence="2">AlpA family phage regulatory protein</fullName>
    </submittedName>
</protein>
<dbReference type="RefSeq" id="WP_282584815.1">
    <property type="nucleotide sequence ID" value="NZ_JAMOIM010000005.1"/>
</dbReference>
<evidence type="ECO:0000313" key="3">
    <source>
        <dbReference type="Proteomes" id="UP001165667"/>
    </source>
</evidence>
<comment type="caution">
    <text evidence="2">The sequence shown here is derived from an EMBL/GenBank/DDBJ whole genome shotgun (WGS) entry which is preliminary data.</text>
</comment>
<feature type="transmembrane region" description="Helical" evidence="1">
    <location>
        <begin position="12"/>
        <end position="32"/>
    </location>
</feature>
<keyword evidence="1" id="KW-0812">Transmembrane</keyword>
<dbReference type="AlphaFoldDB" id="A0AA41Z118"/>
<proteinExistence type="predicted"/>
<dbReference type="Pfam" id="PF05930">
    <property type="entry name" value="Phage_AlpA"/>
    <property type="match status" value="1"/>
</dbReference>
<keyword evidence="1" id="KW-0472">Membrane</keyword>
<dbReference type="EMBL" id="JAMOIM010000005">
    <property type="protein sequence ID" value="MCW6508455.1"/>
    <property type="molecule type" value="Genomic_DNA"/>
</dbReference>
<keyword evidence="1" id="KW-1133">Transmembrane helix</keyword>
<dbReference type="Proteomes" id="UP001165667">
    <property type="component" value="Unassembled WGS sequence"/>
</dbReference>
<sequence>MKSFTLPETGFMRVPGVLAIFPFSKSSLWLAVKENRFPQPVKIGPRITAWRVEDIRQHIAKIGG</sequence>
<name>A0AA41Z118_9HYPH</name>
<keyword evidence="3" id="KW-1185">Reference proteome</keyword>
<reference evidence="2" key="1">
    <citation type="submission" date="2022-05" db="EMBL/GenBank/DDBJ databases">
        <authorList>
            <person name="Pankratov T."/>
        </authorList>
    </citation>
    <scope>NUCLEOTIDE SEQUENCE</scope>
    <source>
        <strain evidence="2">BP6-180914</strain>
    </source>
</reference>
<dbReference type="Gene3D" id="1.10.238.160">
    <property type="match status" value="1"/>
</dbReference>
<evidence type="ECO:0000313" key="2">
    <source>
        <dbReference type="EMBL" id="MCW6508455.1"/>
    </source>
</evidence>
<gene>
    <name evidence="2" type="ORF">M8523_10540</name>
</gene>
<organism evidence="2 3">
    <name type="scientific">Lichenifustis flavocetrariae</name>
    <dbReference type="NCBI Taxonomy" id="2949735"/>
    <lineage>
        <taxon>Bacteria</taxon>
        <taxon>Pseudomonadati</taxon>
        <taxon>Pseudomonadota</taxon>
        <taxon>Alphaproteobacteria</taxon>
        <taxon>Hyphomicrobiales</taxon>
        <taxon>Lichenihabitantaceae</taxon>
        <taxon>Lichenifustis</taxon>
    </lineage>
</organism>
<accession>A0AA41Z118</accession>
<dbReference type="InterPro" id="IPR010260">
    <property type="entry name" value="AlpA"/>
</dbReference>